<proteinExistence type="predicted"/>
<dbReference type="AlphaFoldDB" id="A0AAJ0C596"/>
<protein>
    <submittedName>
        <fullName evidence="1">Uncharacterized protein</fullName>
    </submittedName>
</protein>
<name>A0AAJ0C596_9PEZI</name>
<dbReference type="RefSeq" id="XP_060285177.1">
    <property type="nucleotide sequence ID" value="XM_060423969.1"/>
</dbReference>
<dbReference type="GeneID" id="85307156"/>
<organism evidence="1 2">
    <name type="scientific">Phialemonium atrogriseum</name>
    <dbReference type="NCBI Taxonomy" id="1093897"/>
    <lineage>
        <taxon>Eukaryota</taxon>
        <taxon>Fungi</taxon>
        <taxon>Dikarya</taxon>
        <taxon>Ascomycota</taxon>
        <taxon>Pezizomycotina</taxon>
        <taxon>Sordariomycetes</taxon>
        <taxon>Sordariomycetidae</taxon>
        <taxon>Cephalothecales</taxon>
        <taxon>Cephalothecaceae</taxon>
        <taxon>Phialemonium</taxon>
    </lineage>
</organism>
<gene>
    <name evidence="1" type="ORF">QBC33DRAFT_367779</name>
</gene>
<keyword evidence="2" id="KW-1185">Reference proteome</keyword>
<evidence type="ECO:0000313" key="1">
    <source>
        <dbReference type="EMBL" id="KAK1768964.1"/>
    </source>
</evidence>
<evidence type="ECO:0000313" key="2">
    <source>
        <dbReference type="Proteomes" id="UP001244011"/>
    </source>
</evidence>
<accession>A0AAJ0C596</accession>
<comment type="caution">
    <text evidence="1">The sequence shown here is derived from an EMBL/GenBank/DDBJ whole genome shotgun (WGS) entry which is preliminary data.</text>
</comment>
<reference evidence="1" key="1">
    <citation type="submission" date="2023-06" db="EMBL/GenBank/DDBJ databases">
        <title>Genome-scale phylogeny and comparative genomics of the fungal order Sordariales.</title>
        <authorList>
            <consortium name="Lawrence Berkeley National Laboratory"/>
            <person name="Hensen N."/>
            <person name="Bonometti L."/>
            <person name="Westerberg I."/>
            <person name="Brannstrom I.O."/>
            <person name="Guillou S."/>
            <person name="Cros-Aarteil S."/>
            <person name="Calhoun S."/>
            <person name="Haridas S."/>
            <person name="Kuo A."/>
            <person name="Mondo S."/>
            <person name="Pangilinan J."/>
            <person name="Riley R."/>
            <person name="Labutti K."/>
            <person name="Andreopoulos B."/>
            <person name="Lipzen A."/>
            <person name="Chen C."/>
            <person name="Yanf M."/>
            <person name="Daum C."/>
            <person name="Ng V."/>
            <person name="Clum A."/>
            <person name="Steindorff A."/>
            <person name="Ohm R."/>
            <person name="Martin F."/>
            <person name="Silar P."/>
            <person name="Natvig D."/>
            <person name="Lalanne C."/>
            <person name="Gautier V."/>
            <person name="Ament-Velasquez S.L."/>
            <person name="Kruys A."/>
            <person name="Hutchinson M.I."/>
            <person name="Powell A.J."/>
            <person name="Barry K."/>
            <person name="Miller A.N."/>
            <person name="Grigoriev I.V."/>
            <person name="Debuchy R."/>
            <person name="Gladieux P."/>
            <person name="Thoren M.H."/>
            <person name="Johannesson H."/>
        </authorList>
    </citation>
    <scope>NUCLEOTIDE SEQUENCE</scope>
    <source>
        <strain evidence="1">8032-3</strain>
    </source>
</reference>
<dbReference type="Proteomes" id="UP001244011">
    <property type="component" value="Unassembled WGS sequence"/>
</dbReference>
<dbReference type="EMBL" id="MU839004">
    <property type="protein sequence ID" value="KAK1768964.1"/>
    <property type="molecule type" value="Genomic_DNA"/>
</dbReference>
<sequence length="306" mass="34722">MPRCQTQLLRFHSLSPTDTNQSTLGSLRMAPFIVNDSIVTGYSACYSGRLISLHAHVEGEDMVFYKDVDAYHKYAVWIYTPLDSGEFISEVWKLLGRQYHGVAILFRTNRGRVTTVGPHLLLWRPPTAWTRIFTSANTPTRVYFNDSPAGIHHLATNQSTIHHGFPALPNPLSPYPKRGSIGNYFYTLALLENVVEIVLCQREFSTHSQITGLLIRYSNGNQASVGEFRLDRAGTTLRVDGSRELCLGFARTEFKHPYLAKAELFPPADRASYEWLDLPWTGRLEWWFSFRLCKINHAGRGSPSLV</sequence>